<sequence length="97" mass="10468">MTVENPIEIDPPCYLSQNDVLCRCKTPYYAECQRCAGCLNVLIPGCGLYAGACCCLGECCQRGACQIACAGLYMFLFAPLLVGWGLSVVVGVRMMLQ</sequence>
<keyword evidence="1" id="KW-0812">Transmembrane</keyword>
<organism evidence="2">
    <name type="scientific">Spironucleus salmonicida</name>
    <dbReference type="NCBI Taxonomy" id="348837"/>
    <lineage>
        <taxon>Eukaryota</taxon>
        <taxon>Metamonada</taxon>
        <taxon>Diplomonadida</taxon>
        <taxon>Hexamitidae</taxon>
        <taxon>Hexamitinae</taxon>
        <taxon>Spironucleus</taxon>
    </lineage>
</organism>
<dbReference type="EMBL" id="AUWU02000006">
    <property type="protein sequence ID" value="KAH0571739.1"/>
    <property type="molecule type" value="Genomic_DNA"/>
</dbReference>
<name>V6LTD3_9EUKA</name>
<reference evidence="3" key="2">
    <citation type="submission" date="2020-12" db="EMBL/GenBank/DDBJ databases">
        <title>New Spironucleus salmonicida genome in near-complete chromosomes.</title>
        <authorList>
            <person name="Xu F."/>
            <person name="Kurt Z."/>
            <person name="Jimenez-Gonzalez A."/>
            <person name="Astvaldsson A."/>
            <person name="Andersson J.O."/>
            <person name="Svard S.G."/>
        </authorList>
    </citation>
    <scope>NUCLEOTIDE SEQUENCE</scope>
    <source>
        <strain evidence="3">ATCC 50377</strain>
    </source>
</reference>
<evidence type="ECO:0000313" key="2">
    <source>
        <dbReference type="EMBL" id="EST47840.1"/>
    </source>
</evidence>
<protein>
    <submittedName>
        <fullName evidence="2">Cysteine-rich membrane protein 2</fullName>
    </submittedName>
</protein>
<evidence type="ECO:0000313" key="4">
    <source>
        <dbReference type="EMBL" id="KAH0571739.1"/>
    </source>
</evidence>
<dbReference type="VEuPathDB" id="GiardiaDB:SS50377_25916"/>
<reference evidence="2 3" key="1">
    <citation type="journal article" date="2014" name="PLoS Genet.">
        <title>The Genome of Spironucleus salmonicida Highlights a Fish Pathogen Adapted to Fluctuating Environments.</title>
        <authorList>
            <person name="Xu F."/>
            <person name="Jerlstrom-Hultqvist J."/>
            <person name="Einarsson E."/>
            <person name="Astvaldsson A."/>
            <person name="Svard S.G."/>
            <person name="Andersson J.O."/>
        </authorList>
    </citation>
    <scope>NUCLEOTIDE SEQUENCE</scope>
    <source>
        <strain evidence="3">ATCC 50377</strain>
    </source>
</reference>
<dbReference type="EMBL" id="KI546034">
    <property type="protein sequence ID" value="EST47840.1"/>
    <property type="molecule type" value="Genomic_DNA"/>
</dbReference>
<keyword evidence="1" id="KW-1133">Transmembrane helix</keyword>
<keyword evidence="5" id="KW-1185">Reference proteome</keyword>
<gene>
    <name evidence="2" type="ORF">SS50377_12085</name>
    <name evidence="3" type="ORF">SS50377_25916</name>
    <name evidence="4" type="ORF">SS50377_25930</name>
</gene>
<dbReference type="Proteomes" id="UP000018208">
    <property type="component" value="Unassembled WGS sequence"/>
</dbReference>
<dbReference type="VEuPathDB" id="GiardiaDB:SS50377_25930"/>
<dbReference type="AlphaFoldDB" id="V6LTD3"/>
<accession>V6LTD3</accession>
<proteinExistence type="predicted"/>
<keyword evidence="1" id="KW-0472">Membrane</keyword>
<evidence type="ECO:0000313" key="3">
    <source>
        <dbReference type="EMBL" id="KAH0571725.1"/>
    </source>
</evidence>
<evidence type="ECO:0000313" key="5">
    <source>
        <dbReference type="Proteomes" id="UP000018208"/>
    </source>
</evidence>
<dbReference type="EMBL" id="AUWU02000006">
    <property type="protein sequence ID" value="KAH0571725.1"/>
    <property type="molecule type" value="Genomic_DNA"/>
</dbReference>
<feature type="transmembrane region" description="Helical" evidence="1">
    <location>
        <begin position="70"/>
        <end position="92"/>
    </location>
</feature>
<evidence type="ECO:0000256" key="1">
    <source>
        <dbReference type="SAM" id="Phobius"/>
    </source>
</evidence>